<evidence type="ECO:0000256" key="1">
    <source>
        <dbReference type="SAM" id="Phobius"/>
    </source>
</evidence>
<keyword evidence="3" id="KW-1185">Reference proteome</keyword>
<gene>
    <name evidence="2" type="ORF">R3P38DRAFT_2949556</name>
</gene>
<feature type="transmembrane region" description="Helical" evidence="1">
    <location>
        <begin position="12"/>
        <end position="34"/>
    </location>
</feature>
<accession>A0AAW0BI62</accession>
<feature type="transmembrane region" description="Helical" evidence="1">
    <location>
        <begin position="176"/>
        <end position="196"/>
    </location>
</feature>
<feature type="transmembrane region" description="Helical" evidence="1">
    <location>
        <begin position="252"/>
        <end position="272"/>
    </location>
</feature>
<keyword evidence="1" id="KW-0812">Transmembrane</keyword>
<feature type="transmembrane region" description="Helical" evidence="1">
    <location>
        <begin position="134"/>
        <end position="156"/>
    </location>
</feature>
<keyword evidence="1" id="KW-1133">Transmembrane helix</keyword>
<dbReference type="EMBL" id="JAWWNJ010000032">
    <property type="protein sequence ID" value="KAK7026390.1"/>
    <property type="molecule type" value="Genomic_DNA"/>
</dbReference>
<evidence type="ECO:0000313" key="2">
    <source>
        <dbReference type="EMBL" id="KAK7026390.1"/>
    </source>
</evidence>
<dbReference type="AlphaFoldDB" id="A0AAW0BI62"/>
<reference evidence="2 3" key="1">
    <citation type="journal article" date="2024" name="J Genomics">
        <title>Draft genome sequencing and assembly of Favolaschia claudopus CIRM-BRFM 2984 isolated from oak limbs.</title>
        <authorList>
            <person name="Navarro D."/>
            <person name="Drula E."/>
            <person name="Chaduli D."/>
            <person name="Cazenave R."/>
            <person name="Ahrendt S."/>
            <person name="Wang J."/>
            <person name="Lipzen A."/>
            <person name="Daum C."/>
            <person name="Barry K."/>
            <person name="Grigoriev I.V."/>
            <person name="Favel A."/>
            <person name="Rosso M.N."/>
            <person name="Martin F."/>
        </authorList>
    </citation>
    <scope>NUCLEOTIDE SEQUENCE [LARGE SCALE GENOMIC DNA]</scope>
    <source>
        <strain evidence="2 3">CIRM-BRFM 2984</strain>
    </source>
</reference>
<feature type="transmembrane region" description="Helical" evidence="1">
    <location>
        <begin position="97"/>
        <end position="122"/>
    </location>
</feature>
<evidence type="ECO:0000313" key="3">
    <source>
        <dbReference type="Proteomes" id="UP001362999"/>
    </source>
</evidence>
<protein>
    <submittedName>
        <fullName evidence="2">Uncharacterized protein</fullName>
    </submittedName>
</protein>
<proteinExistence type="predicted"/>
<organism evidence="2 3">
    <name type="scientific">Favolaschia claudopus</name>
    <dbReference type="NCBI Taxonomy" id="2862362"/>
    <lineage>
        <taxon>Eukaryota</taxon>
        <taxon>Fungi</taxon>
        <taxon>Dikarya</taxon>
        <taxon>Basidiomycota</taxon>
        <taxon>Agaricomycotina</taxon>
        <taxon>Agaricomycetes</taxon>
        <taxon>Agaricomycetidae</taxon>
        <taxon>Agaricales</taxon>
        <taxon>Marasmiineae</taxon>
        <taxon>Mycenaceae</taxon>
        <taxon>Favolaschia</taxon>
    </lineage>
</organism>
<feature type="transmembrane region" description="Helical" evidence="1">
    <location>
        <begin position="54"/>
        <end position="77"/>
    </location>
</feature>
<comment type="caution">
    <text evidence="2">The sequence shown here is derived from an EMBL/GenBank/DDBJ whole genome shotgun (WGS) entry which is preliminary data.</text>
</comment>
<feature type="transmembrane region" description="Helical" evidence="1">
    <location>
        <begin position="227"/>
        <end position="246"/>
    </location>
</feature>
<sequence length="304" mass="34152">MIGRSRQFQFLGYWLETLVYGIYLTTCVSCARALLRIRIGPELRWRTRREIKWFFVVVASLLFTVSTFDIVVGLLRTVQLLVVVNSDQNGLVYSSNVWSWINIARFVTQMIQLLLGDLVLVYRCWIVYGHSWKLALPSVLLYITDVAVAVAVAFISGNTRALGFRGATLAPPLWPLWVSFFGIAAIQNILTTWLLIRRIWKVDHQGRKLGGISHPAPQRSLRNVIRVLIECGLCYTTMILATFVASLFNNDAIYPVSDVTLQAAGIAFNFIIIQAASNHGRTAVSIEEGVQMSSLRFHVASTAE</sequence>
<dbReference type="Proteomes" id="UP001362999">
    <property type="component" value="Unassembled WGS sequence"/>
</dbReference>
<keyword evidence="1" id="KW-0472">Membrane</keyword>
<name>A0AAW0BI62_9AGAR</name>